<dbReference type="GO" id="GO:0006412">
    <property type="term" value="P:translation"/>
    <property type="evidence" value="ECO:0007669"/>
    <property type="project" value="InterPro"/>
</dbReference>
<dbReference type="Gene3D" id="3.30.1370.30">
    <property type="match status" value="1"/>
</dbReference>
<accession>A0A9X9Q0A8</accession>
<dbReference type="Gene3D" id="3.30.1490.10">
    <property type="match status" value="1"/>
</dbReference>
<dbReference type="PANTHER" id="PTHR11758">
    <property type="entry name" value="40S RIBOSOMAL PROTEIN S15A"/>
    <property type="match status" value="1"/>
</dbReference>
<keyword evidence="7" id="KW-1185">Reference proteome</keyword>
<reference evidence="6 7" key="1">
    <citation type="submission" date="2018-10" db="EMBL/GenBank/DDBJ databases">
        <authorList>
            <person name="Ekblom R."/>
            <person name="Jareborg N."/>
        </authorList>
    </citation>
    <scope>NUCLEOTIDE SEQUENCE [LARGE SCALE GENOMIC DNA]</scope>
    <source>
        <tissue evidence="6">Muscle</tissue>
    </source>
</reference>
<evidence type="ECO:0000256" key="2">
    <source>
        <dbReference type="ARBA" id="ARBA00022980"/>
    </source>
</evidence>
<dbReference type="GO" id="GO:1990904">
    <property type="term" value="C:ribonucleoprotein complex"/>
    <property type="evidence" value="ECO:0007669"/>
    <property type="project" value="UniProtKB-KW"/>
</dbReference>
<evidence type="ECO:0000256" key="5">
    <source>
        <dbReference type="ARBA" id="ARBA00035422"/>
    </source>
</evidence>
<dbReference type="FunFam" id="3.30.1370.30:FF:000001">
    <property type="entry name" value="40S ribosomal protein S15a"/>
    <property type="match status" value="1"/>
</dbReference>
<sequence>MVHMNVPADALKNMNDAEKRGKCQVPIRSCSRVIVQFLTMLMKHGSTGEFEITDDHTAGKTVNLRGRLNNCGVISPRFQVQLKDPEKWQKNLLPSHRFGFTVLTTSAGIMDHDETRSEGRSWNSFCRDVIYTGK</sequence>
<keyword evidence="2" id="KW-0689">Ribosomal protein</keyword>
<name>A0A9X9Q0A8_GULGU</name>
<protein>
    <recommendedName>
        <fullName evidence="4">Small ribosomal subunit protein uS8</fullName>
    </recommendedName>
    <alternativeName>
        <fullName evidence="5">40S ribosomal protein S15a</fullName>
    </alternativeName>
</protein>
<dbReference type="Proteomes" id="UP000269945">
    <property type="component" value="Unassembled WGS sequence"/>
</dbReference>
<dbReference type="EMBL" id="CYRY02014029">
    <property type="protein sequence ID" value="VCW84360.1"/>
    <property type="molecule type" value="Genomic_DNA"/>
</dbReference>
<dbReference type="Pfam" id="PF00410">
    <property type="entry name" value="Ribosomal_S8"/>
    <property type="match status" value="1"/>
</dbReference>
<organism evidence="6 7">
    <name type="scientific">Gulo gulo</name>
    <name type="common">Wolverine</name>
    <name type="synonym">Gluton</name>
    <dbReference type="NCBI Taxonomy" id="48420"/>
    <lineage>
        <taxon>Eukaryota</taxon>
        <taxon>Metazoa</taxon>
        <taxon>Chordata</taxon>
        <taxon>Craniata</taxon>
        <taxon>Vertebrata</taxon>
        <taxon>Euteleostomi</taxon>
        <taxon>Mammalia</taxon>
        <taxon>Eutheria</taxon>
        <taxon>Laurasiatheria</taxon>
        <taxon>Carnivora</taxon>
        <taxon>Caniformia</taxon>
        <taxon>Musteloidea</taxon>
        <taxon>Mustelidae</taxon>
        <taxon>Guloninae</taxon>
        <taxon>Gulo</taxon>
    </lineage>
</organism>
<dbReference type="InterPro" id="IPR000630">
    <property type="entry name" value="Ribosomal_uS8"/>
</dbReference>
<dbReference type="FunFam" id="3.30.1490.10:FF:000002">
    <property type="entry name" value="40S ribosomal protein S15a"/>
    <property type="match status" value="1"/>
</dbReference>
<evidence type="ECO:0000256" key="4">
    <source>
        <dbReference type="ARBA" id="ARBA00035258"/>
    </source>
</evidence>
<dbReference type="GO" id="GO:0003735">
    <property type="term" value="F:structural constituent of ribosome"/>
    <property type="evidence" value="ECO:0007669"/>
    <property type="project" value="InterPro"/>
</dbReference>
<dbReference type="InterPro" id="IPR035987">
    <property type="entry name" value="Ribosomal_uS8_sf"/>
</dbReference>
<evidence type="ECO:0000313" key="7">
    <source>
        <dbReference type="Proteomes" id="UP000269945"/>
    </source>
</evidence>
<dbReference type="SUPFAM" id="SSF56047">
    <property type="entry name" value="Ribosomal protein S8"/>
    <property type="match status" value="1"/>
</dbReference>
<dbReference type="GO" id="GO:0005840">
    <property type="term" value="C:ribosome"/>
    <property type="evidence" value="ECO:0007669"/>
    <property type="project" value="UniProtKB-KW"/>
</dbReference>
<proteinExistence type="inferred from homology"/>
<keyword evidence="3" id="KW-0687">Ribonucleoprotein</keyword>
<evidence type="ECO:0000256" key="3">
    <source>
        <dbReference type="ARBA" id="ARBA00023274"/>
    </source>
</evidence>
<gene>
    <name evidence="6" type="ORF">BN2614_LOCUS3</name>
</gene>
<comment type="similarity">
    <text evidence="1">Belongs to the universal ribosomal protein uS8 family.</text>
</comment>
<dbReference type="AlphaFoldDB" id="A0A9X9Q0A8"/>
<evidence type="ECO:0000256" key="1">
    <source>
        <dbReference type="ARBA" id="ARBA00006471"/>
    </source>
</evidence>
<evidence type="ECO:0000313" key="6">
    <source>
        <dbReference type="EMBL" id="VCW84360.1"/>
    </source>
</evidence>
<comment type="caution">
    <text evidence="6">The sequence shown here is derived from an EMBL/GenBank/DDBJ whole genome shotgun (WGS) entry which is preliminary data.</text>
</comment>